<comment type="caution">
    <text evidence="5">The sequence shown here is derived from an EMBL/GenBank/DDBJ whole genome shotgun (WGS) entry which is preliminary data.</text>
</comment>
<dbReference type="InterPro" id="IPR016201">
    <property type="entry name" value="PSI"/>
</dbReference>
<dbReference type="OMA" id="CTAYPNV"/>
<keyword evidence="3" id="KW-0732">Signal</keyword>
<sequence>MKIKLAIIFNLLLLLEASTISNTKCKCEQILSQPDCQNPKNTCLWDSDKCVTNPTPPGVVTQIVTYCSPLGDSVCQSTIGCAWIDKQCQQFAGCSAYYYTKYTECQYVSQYCSSDGSHCIDSGNCADYKTETACFKNQKGLLCYWNADKCQDFTECSQLPLALQSDSECRKNLSKCTVGEQGGCIDSGDTCENQKLISQCKWNKSQTQQCVWSDNKCLTLTCSNAPLTYKTDQQCYQFLIGCTTKENGGCTKITECSNAKIEAACVRNQSGQPCIWLDNSCYESVCSKAPASFTTNEQCKKIGKNCITTTNGCIEQLSCSSTNNETGCIDMTDGTKCYWSGSQCLLKTCSNNTTATSQAECEAFSSECTFNVAASAGCVDRICENITQQDQCSTDSFKNNCVWKNTCFTRQCVFASKSFRTHTECEAYMVGCIVDNSGFGCMNKMLTCQAYTSETSCYQTQSGGHCAWKNSACVDRQCSMADSSITTTGGCQQFKSDCIVNNNQSGCMNLTSNCSDRQLQQNCEYGTSPICIWNINKCVQQSCETANVVGSPNYLTAFNQTNCSQYMNNCVLNNSSNGCIAKPSSCGVLSINNCFVSTQNDCIWTGGQCKEKICSNLVGSTHSDCYSLYNQCTVNSSSNGCINIQRCSQYTIAEQCKLNQTGGQCIWTGLQCRESGCSDSTDTSNYDTYEKCQQLNSQCTVLSKVNQQGCVNKLSNCIEYKYEYQCHSTINQVQCIWLQDQCQELQQINCSDIRLTTYNDANCSAVLQRCKVNNFSTGCINKICTDYQYTTKVSCEMITGCTLNSASTRCITKKDYCSDYTPDLSQCKYSKEGDCVVKGTSCLYTHVDCGSILNPTVNSDCSSQRDFCIMVVSGTTKTCASGLCTNYAGGTISFDACQEYDNSCTVNRTGTGCASMANTCSAASSDSCYYSKNDHYCIWTGSVCKPIAIASEMNCQLKTDATSSLTYEKCLKFSNNYCSVNRAMNACTNIKADCSQYTNLSDCYHSSRGRCIQNQQTNAGASCIEITNTISCNQIFLGETFTYTLDDCRKLKSTCTNDSTTGCKDKTCSNVDTMKTSHADCQDWLPTCTINSSFNTCVEMKLTCSEQTASSCLWSQEGECIVVDNKCLKMACHLLSSSFTTHSQCENISNKCTITNKGGCITKLQNCSSYLTQIQCKFNSANQRCWWNPSTLNCIDFNCQEIEKTGISEPDCPSLKSCDLYTSSSQCVVDNNNKNCLWNTNTSKCQYRQCNVAALSNTSHQQCQSFDATCTVSVKLDDQQQQVIQGCQDVSASCSDYKFEQQCFTTKDNKQCTWFESACTELNCNTAPKTTDYSTHQACQSYLNNCTVSSDLLGCIPIPSKCPEISIELSCIRDGSGNDCFWYDSKCQIKTCSAAPPDQNTASLCSSWLPTCTAEDTNKCKRHLCEEYEFTTDSECKTAMSTCTTDGTKCIKRGTCSTATSEAGCTKSLKEEQCYWVGNKCTLKECQVINKEKDCNLSYNNVKCIWDKGNCRNIGECQDYSGTTYGDCQKLNTSCTIGENQKCMKIKSCSDFTTQSSCVLGLDGPCKWIDKLAQCFLFTSCKSIQFKTDQECKQVSPLCTTDGVSCVSLTLCNETNTNGGCVTGIDGDCIKTVPALNSTQPPICKLFTSCIDAYYLTHQECQSANKGCTTDGLNGCISLGECNQYVNSASCKMDSIGKLIKNDQITSTGVCVWSETGSCRNQTCPDLAGSSHEQCTLQLSNCTYDGTACITKSSCTEYKVQEICTVAYGLEGKCNWNTTLGTCQMYMCSSITTGSTLQLCQQSLPSCITDGSKCINKDMCSTYNTKIACSIGGTDGICVWNGQSCSLMQSCTQADQDQEACLSAKDRCAFKYATGLSTSSCYAHTCESYQKSNGKCSSFYDWNQSTKRGCSFVDGKCAEIQFGTLDQSQCFTVSEYTYTWSTSKSRCQSCSGSTDTTTPNQTTNSTNSTSNTSTPTSTVDDFAQNLELIIMFLIMVY</sequence>
<dbReference type="Pfam" id="PF01508">
    <property type="entry name" value="Paramecium_SA"/>
    <property type="match status" value="21"/>
</dbReference>
<evidence type="ECO:0000256" key="2">
    <source>
        <dbReference type="SAM" id="MobiDB-lite"/>
    </source>
</evidence>
<feature type="domain" description="PSI" evidence="4">
    <location>
        <begin position="1548"/>
        <end position="1593"/>
    </location>
</feature>
<feature type="domain" description="PSI" evidence="4">
    <location>
        <begin position="447"/>
        <end position="492"/>
    </location>
</feature>
<feature type="chain" id="PRO_5035809902" description="PSI domain-containing protein" evidence="3">
    <location>
        <begin position="18"/>
        <end position="1997"/>
    </location>
</feature>
<evidence type="ECO:0000313" key="6">
    <source>
        <dbReference type="Proteomes" id="UP000683925"/>
    </source>
</evidence>
<reference evidence="5" key="1">
    <citation type="submission" date="2021-01" db="EMBL/GenBank/DDBJ databases">
        <authorList>
            <consortium name="Genoscope - CEA"/>
            <person name="William W."/>
        </authorList>
    </citation>
    <scope>NUCLEOTIDE SEQUENCE</scope>
</reference>
<organism evidence="5 6">
    <name type="scientific">Paramecium octaurelia</name>
    <dbReference type="NCBI Taxonomy" id="43137"/>
    <lineage>
        <taxon>Eukaryota</taxon>
        <taxon>Sar</taxon>
        <taxon>Alveolata</taxon>
        <taxon>Ciliophora</taxon>
        <taxon>Intramacronucleata</taxon>
        <taxon>Oligohymenophorea</taxon>
        <taxon>Peniculida</taxon>
        <taxon>Parameciidae</taxon>
        <taxon>Paramecium</taxon>
    </lineage>
</organism>
<dbReference type="EMBL" id="CAJJDP010000154">
    <property type="protein sequence ID" value="CAD8210786.1"/>
    <property type="molecule type" value="Genomic_DNA"/>
</dbReference>
<dbReference type="InterPro" id="IPR002895">
    <property type="entry name" value="Paramecium_SA"/>
</dbReference>
<name>A0A8S1Y8J8_PAROT</name>
<accession>A0A8S1Y8J8</accession>
<evidence type="ECO:0000259" key="4">
    <source>
        <dbReference type="SMART" id="SM00423"/>
    </source>
</evidence>
<gene>
    <name evidence="5" type="ORF">POCTA_138.1.T1520026</name>
</gene>
<proteinExistence type="predicted"/>
<feature type="compositionally biased region" description="Low complexity" evidence="2">
    <location>
        <begin position="1953"/>
        <end position="1976"/>
    </location>
</feature>
<feature type="domain" description="PSI" evidence="4">
    <location>
        <begin position="1485"/>
        <end position="1529"/>
    </location>
</feature>
<feature type="domain" description="PSI" evidence="4">
    <location>
        <begin position="1293"/>
        <end position="1340"/>
    </location>
</feature>
<dbReference type="Proteomes" id="UP000683925">
    <property type="component" value="Unassembled WGS sequence"/>
</dbReference>
<dbReference type="OrthoDB" id="288190at2759"/>
<feature type="signal peptide" evidence="3">
    <location>
        <begin position="1"/>
        <end position="17"/>
    </location>
</feature>
<feature type="domain" description="PSI" evidence="4">
    <location>
        <begin position="124"/>
        <end position="170"/>
    </location>
</feature>
<keyword evidence="1" id="KW-0325">Glycoprotein</keyword>
<evidence type="ECO:0000313" key="5">
    <source>
        <dbReference type="EMBL" id="CAD8210786.1"/>
    </source>
</evidence>
<feature type="region of interest" description="Disordered" evidence="2">
    <location>
        <begin position="1949"/>
        <end position="1976"/>
    </location>
</feature>
<keyword evidence="6" id="KW-1185">Reference proteome</keyword>
<feature type="domain" description="PSI" evidence="4">
    <location>
        <begin position="1217"/>
        <end position="1264"/>
    </location>
</feature>
<evidence type="ECO:0000256" key="3">
    <source>
        <dbReference type="SAM" id="SignalP"/>
    </source>
</evidence>
<protein>
    <recommendedName>
        <fullName evidence="4">PSI domain-containing protein</fullName>
    </recommendedName>
</protein>
<evidence type="ECO:0000256" key="1">
    <source>
        <dbReference type="ARBA" id="ARBA00023180"/>
    </source>
</evidence>
<feature type="domain" description="PSI" evidence="4">
    <location>
        <begin position="1723"/>
        <end position="1765"/>
    </location>
</feature>
<dbReference type="SMART" id="SM00639">
    <property type="entry name" value="PSA"/>
    <property type="match status" value="24"/>
</dbReference>
<dbReference type="SMART" id="SM00423">
    <property type="entry name" value="PSI"/>
    <property type="match status" value="7"/>
</dbReference>